<organism evidence="3 4">
    <name type="scientific">Bordetella holmesii CDC-H585-BH</name>
    <dbReference type="NCBI Taxonomy" id="1331206"/>
    <lineage>
        <taxon>Bacteria</taxon>
        <taxon>Pseudomonadati</taxon>
        <taxon>Pseudomonadota</taxon>
        <taxon>Betaproteobacteria</taxon>
        <taxon>Burkholderiales</taxon>
        <taxon>Alcaligenaceae</taxon>
        <taxon>Bordetella</taxon>
    </lineage>
</organism>
<feature type="domain" description="Flagellar Assembly Protein A N-terminal region" evidence="2">
    <location>
        <begin position="83"/>
        <end position="253"/>
    </location>
</feature>
<dbReference type="STRING" id="35814.BBB42_02600"/>
<reference evidence="3 4" key="1">
    <citation type="submission" date="2014-03" db="EMBL/GenBank/DDBJ databases">
        <title>Genome sequence of Bordetella holmseii.</title>
        <authorList>
            <person name="Harvill E."/>
            <person name="Goodfield L.L."/>
            <person name="Ivanov Y."/>
            <person name="Meyer J.A."/>
            <person name="Newth C."/>
            <person name="Cassiday P."/>
            <person name="Tondella M.L."/>
            <person name="Liao P."/>
            <person name="Zimmerman J."/>
            <person name="Meert K."/>
            <person name="Wessel D."/>
            <person name="Berger J."/>
            <person name="Dean J.M."/>
            <person name="Holubkov R."/>
            <person name="Burr J."/>
            <person name="Liu T."/>
            <person name="Brinkac L.M."/>
            <person name="Sanka R."/>
            <person name="Kim M."/>
            <person name="Losada L."/>
        </authorList>
    </citation>
    <scope>NUCLEOTIDE SEQUENCE [LARGE SCALE GENOMIC DNA]</scope>
    <source>
        <strain evidence="3 4">CDC-H585-BH</strain>
    </source>
</reference>
<feature type="coiled-coil region" evidence="1">
    <location>
        <begin position="439"/>
        <end position="502"/>
    </location>
</feature>
<gene>
    <name evidence="3" type="ORF">L497_3655</name>
</gene>
<dbReference type="Proteomes" id="UP000026682">
    <property type="component" value="Unassembled WGS sequence"/>
</dbReference>
<evidence type="ECO:0000313" key="3">
    <source>
        <dbReference type="EMBL" id="KAK87177.1"/>
    </source>
</evidence>
<protein>
    <submittedName>
        <fullName evidence="3">PF03961 family protein</fullName>
    </submittedName>
</protein>
<evidence type="ECO:0000313" key="4">
    <source>
        <dbReference type="Proteomes" id="UP000026682"/>
    </source>
</evidence>
<dbReference type="InterPro" id="IPR046865">
    <property type="entry name" value="FapA_b_solenoid"/>
</dbReference>
<dbReference type="PATRIC" id="fig|1331206.3.peg.3384"/>
<dbReference type="Pfam" id="PF03961">
    <property type="entry name" value="FapA"/>
    <property type="match status" value="1"/>
</dbReference>
<name>A0A158M1W1_9BORD</name>
<proteinExistence type="predicted"/>
<dbReference type="RefSeq" id="WP_005018433.1">
    <property type="nucleotide sequence ID" value="NZ_JFZZ01000140.1"/>
</dbReference>
<dbReference type="InterPro" id="IPR046866">
    <property type="entry name" value="FapA_N"/>
</dbReference>
<evidence type="ECO:0000259" key="2">
    <source>
        <dbReference type="Pfam" id="PF20250"/>
    </source>
</evidence>
<dbReference type="AlphaFoldDB" id="A0A158M1W1"/>
<keyword evidence="1" id="KW-0175">Coiled coil</keyword>
<dbReference type="PANTHER" id="PTHR38032:SF1">
    <property type="entry name" value="RNA-BINDING PROTEIN KHPB N-TERMINAL DOMAIN-CONTAINING PROTEIN"/>
    <property type="match status" value="1"/>
</dbReference>
<sequence>MPPVEHAFRLELDENTRALIASYVPADHDAQPPSWDTLTRVAQAQGWGSEALDHASAVNFIEACREAKEPVLASVDEVRDGGFELDLSPDRMAAVLAVSPPRGGRRVTLADVQAHLLEVGVVYGVREDAIQNAVSDRRTNTVMIAQGTPPTRGTPARFESLLDALRVREQEDDDNAMVDYRELGNLDLVAPGIPLMRRIPAVQGKPGLNVLGESVPPAHVPDTQFARNLSGVTVDEHDPCLLRAAQSGSPMVVPQGVLVNSLVEVDRVDLSTGNIIFDGTLKVRGDITAGMQVRVSGDVVVSGTIEAAQVQAGGNISVNGGVIGLAAPRQPALRGQISSAHPVQMRTAQLTAGGTVKARFIENAVVNAERNIAAEREVRQSRLYAGESVTVGPPKSSLGVITGGETHATKSVHAGTIGSMAGIPTAVSVGLHPHGQAKRASLHQRRATLQEEQSKLEKLIVFLHYNPAKNVNGMTDRARSTYARVTDDLNLLESEEEQLNDALQPFASATIVAYKRFCCGASLRINGKLLEVMEDVPGGHAVLDPELGQVRLSARAGH</sequence>
<accession>A0A158M1W1</accession>
<comment type="caution">
    <text evidence="3">The sequence shown here is derived from an EMBL/GenBank/DDBJ whole genome shotgun (WGS) entry which is preliminary data.</text>
</comment>
<dbReference type="EMBL" id="JFZZ01000140">
    <property type="protein sequence ID" value="KAK87177.1"/>
    <property type="molecule type" value="Genomic_DNA"/>
</dbReference>
<dbReference type="PANTHER" id="PTHR38032">
    <property type="entry name" value="POLYMERASE-RELATED"/>
    <property type="match status" value="1"/>
</dbReference>
<dbReference type="InterPro" id="IPR005646">
    <property type="entry name" value="FapA"/>
</dbReference>
<dbReference type="Pfam" id="PF20250">
    <property type="entry name" value="FapA_N"/>
    <property type="match status" value="1"/>
</dbReference>
<evidence type="ECO:0000256" key="1">
    <source>
        <dbReference type="SAM" id="Coils"/>
    </source>
</evidence>
<dbReference type="GeneID" id="93121281"/>